<dbReference type="EMBL" id="JAINDJ010000003">
    <property type="protein sequence ID" value="KAG9453318.1"/>
    <property type="molecule type" value="Genomic_DNA"/>
</dbReference>
<evidence type="ECO:0000313" key="3">
    <source>
        <dbReference type="Proteomes" id="UP000825729"/>
    </source>
</evidence>
<dbReference type="AlphaFoldDB" id="A0AAV7F199"/>
<evidence type="ECO:0000259" key="1">
    <source>
        <dbReference type="PROSITE" id="PS50994"/>
    </source>
</evidence>
<sequence>MRESVAHQAGPKLHMQVKRLGYYWPPMLRDAIELGRACKACQLHVDYIHQPPEPLHPTVVSWPFEAWGMDIIGPITHKSNLDRQYILATTDYFSKWAEATTFHEVKAVIVVDFIRTQISYRYGVPRYIVKDNGTPF</sequence>
<dbReference type="PROSITE" id="PS50994">
    <property type="entry name" value="INTEGRASE"/>
    <property type="match status" value="1"/>
</dbReference>
<dbReference type="SUPFAM" id="SSF53098">
    <property type="entry name" value="Ribonuclease H-like"/>
    <property type="match status" value="1"/>
</dbReference>
<dbReference type="InterPro" id="IPR052160">
    <property type="entry name" value="Gypsy_RT_Integrase-like"/>
</dbReference>
<proteinExistence type="predicted"/>
<comment type="caution">
    <text evidence="2">The sequence shown here is derived from an EMBL/GenBank/DDBJ whole genome shotgun (WGS) entry which is preliminary data.</text>
</comment>
<gene>
    <name evidence="2" type="ORF">H6P81_006222</name>
</gene>
<dbReference type="InterPro" id="IPR036397">
    <property type="entry name" value="RNaseH_sf"/>
</dbReference>
<dbReference type="GO" id="GO:0003676">
    <property type="term" value="F:nucleic acid binding"/>
    <property type="evidence" value="ECO:0007669"/>
    <property type="project" value="InterPro"/>
</dbReference>
<dbReference type="InterPro" id="IPR012337">
    <property type="entry name" value="RNaseH-like_sf"/>
</dbReference>
<protein>
    <recommendedName>
        <fullName evidence="1">Integrase catalytic domain-containing protein</fullName>
    </recommendedName>
</protein>
<reference evidence="2 3" key="1">
    <citation type="submission" date="2021-07" db="EMBL/GenBank/DDBJ databases">
        <title>The Aristolochia fimbriata genome: insights into angiosperm evolution, floral development and chemical biosynthesis.</title>
        <authorList>
            <person name="Jiao Y."/>
        </authorList>
    </citation>
    <scope>NUCLEOTIDE SEQUENCE [LARGE SCALE GENOMIC DNA]</scope>
    <source>
        <strain evidence="2">IBCAS-2021</strain>
        <tissue evidence="2">Leaf</tissue>
    </source>
</reference>
<accession>A0AAV7F199</accession>
<feature type="domain" description="Integrase catalytic" evidence="1">
    <location>
        <begin position="59"/>
        <end position="136"/>
    </location>
</feature>
<name>A0AAV7F199_ARIFI</name>
<dbReference type="InterPro" id="IPR001584">
    <property type="entry name" value="Integrase_cat-core"/>
</dbReference>
<evidence type="ECO:0000313" key="2">
    <source>
        <dbReference type="EMBL" id="KAG9453318.1"/>
    </source>
</evidence>
<dbReference type="Proteomes" id="UP000825729">
    <property type="component" value="Unassembled WGS sequence"/>
</dbReference>
<organism evidence="2 3">
    <name type="scientific">Aristolochia fimbriata</name>
    <name type="common">White veined hardy Dutchman's pipe vine</name>
    <dbReference type="NCBI Taxonomy" id="158543"/>
    <lineage>
        <taxon>Eukaryota</taxon>
        <taxon>Viridiplantae</taxon>
        <taxon>Streptophyta</taxon>
        <taxon>Embryophyta</taxon>
        <taxon>Tracheophyta</taxon>
        <taxon>Spermatophyta</taxon>
        <taxon>Magnoliopsida</taxon>
        <taxon>Magnoliidae</taxon>
        <taxon>Piperales</taxon>
        <taxon>Aristolochiaceae</taxon>
        <taxon>Aristolochia</taxon>
    </lineage>
</organism>
<dbReference type="PANTHER" id="PTHR47266">
    <property type="entry name" value="ENDONUCLEASE-RELATED"/>
    <property type="match status" value="1"/>
</dbReference>
<dbReference type="GO" id="GO:0015074">
    <property type="term" value="P:DNA integration"/>
    <property type="evidence" value="ECO:0007669"/>
    <property type="project" value="InterPro"/>
</dbReference>
<keyword evidence="3" id="KW-1185">Reference proteome</keyword>
<dbReference type="Gene3D" id="3.30.420.10">
    <property type="entry name" value="Ribonuclease H-like superfamily/Ribonuclease H"/>
    <property type="match status" value="1"/>
</dbReference>